<proteinExistence type="predicted"/>
<dbReference type="InterPro" id="IPR048445">
    <property type="entry name" value="DncV-like_NTFase"/>
</dbReference>
<dbReference type="GO" id="GO:0046872">
    <property type="term" value="F:metal ion binding"/>
    <property type="evidence" value="ECO:0007669"/>
    <property type="project" value="UniProtKB-KW"/>
</dbReference>
<dbReference type="GO" id="GO:0016779">
    <property type="term" value="F:nucleotidyltransferase activity"/>
    <property type="evidence" value="ECO:0007669"/>
    <property type="project" value="UniProtKB-KW"/>
</dbReference>
<dbReference type="AlphaFoldDB" id="A0A4U1JCB7"/>
<evidence type="ECO:0000256" key="4">
    <source>
        <dbReference type="ARBA" id="ARBA00022741"/>
    </source>
</evidence>
<keyword evidence="13" id="KW-1185">Reference proteome</keyword>
<evidence type="ECO:0000256" key="8">
    <source>
        <dbReference type="ARBA" id="ARBA00023118"/>
    </source>
</evidence>
<dbReference type="OrthoDB" id="5569081at2"/>
<evidence type="ECO:0000256" key="7">
    <source>
        <dbReference type="ARBA" id="ARBA00023080"/>
    </source>
</evidence>
<comment type="catalytic activity">
    <reaction evidence="10">
        <text>GTP + ATP = 3',3'-cGAMP + 2 diphosphate</text>
        <dbReference type="Rhea" id="RHEA:35647"/>
        <dbReference type="ChEBI" id="CHEBI:30616"/>
        <dbReference type="ChEBI" id="CHEBI:33019"/>
        <dbReference type="ChEBI" id="CHEBI:37565"/>
        <dbReference type="ChEBI" id="CHEBI:71501"/>
    </reaction>
    <physiologicalReaction direction="left-to-right" evidence="10">
        <dbReference type="Rhea" id="RHEA:35648"/>
    </physiologicalReaction>
</comment>
<evidence type="ECO:0000256" key="6">
    <source>
        <dbReference type="ARBA" id="ARBA00022842"/>
    </source>
</evidence>
<dbReference type="RefSeq" id="WP_136930850.1">
    <property type="nucleotide sequence ID" value="NZ_SSMQ01000021.1"/>
</dbReference>
<evidence type="ECO:0000256" key="2">
    <source>
        <dbReference type="ARBA" id="ARBA00022695"/>
    </source>
</evidence>
<dbReference type="GO" id="GO:0005524">
    <property type="term" value="F:ATP binding"/>
    <property type="evidence" value="ECO:0007669"/>
    <property type="project" value="UniProtKB-KW"/>
</dbReference>
<evidence type="ECO:0000259" key="11">
    <source>
        <dbReference type="Pfam" id="PF21654"/>
    </source>
</evidence>
<accession>A0A4U1JCB7</accession>
<keyword evidence="4" id="KW-0547">Nucleotide-binding</keyword>
<organism evidence="12 13">
    <name type="scientific">Polyangium fumosum</name>
    <dbReference type="NCBI Taxonomy" id="889272"/>
    <lineage>
        <taxon>Bacteria</taxon>
        <taxon>Pseudomonadati</taxon>
        <taxon>Myxococcota</taxon>
        <taxon>Polyangia</taxon>
        <taxon>Polyangiales</taxon>
        <taxon>Polyangiaceae</taxon>
        <taxon>Polyangium</taxon>
    </lineage>
</organism>
<dbReference type="Pfam" id="PF21654">
    <property type="entry name" value="DncV-like_NTFase"/>
    <property type="match status" value="1"/>
</dbReference>
<dbReference type="GO" id="GO:0009117">
    <property type="term" value="P:nucleotide metabolic process"/>
    <property type="evidence" value="ECO:0007669"/>
    <property type="project" value="UniProtKB-KW"/>
</dbReference>
<protein>
    <recommendedName>
        <fullName evidence="9">Cyclic GMP-AMP synthase</fullName>
    </recommendedName>
</protein>
<name>A0A4U1JCB7_9BACT</name>
<keyword evidence="1 12" id="KW-0808">Transferase</keyword>
<dbReference type="InterPro" id="IPR043519">
    <property type="entry name" value="NT_sf"/>
</dbReference>
<keyword evidence="6" id="KW-0460">Magnesium</keyword>
<dbReference type="EMBL" id="SSMQ01000021">
    <property type="protein sequence ID" value="TKD05302.1"/>
    <property type="molecule type" value="Genomic_DNA"/>
</dbReference>
<reference evidence="12 13" key="1">
    <citation type="submission" date="2019-04" db="EMBL/GenBank/DDBJ databases">
        <authorList>
            <person name="Li Y."/>
            <person name="Wang J."/>
        </authorList>
    </citation>
    <scope>NUCLEOTIDE SEQUENCE [LARGE SCALE GENOMIC DNA]</scope>
    <source>
        <strain evidence="12 13">DSM 14668</strain>
    </source>
</reference>
<sequence>MSFQTMFRRFDETIKLNRFDENAELREKRDRILKRLRENLSITFEPFNQGSYAMGTGVKPLNGDYDIDIGIVFNIDRRSHDPVTVKGWVYKALETHTTRVEWRRPCITVYYQQSGEAIYHVDLAILAKDPYSGALHLAIGKEHSAAEQREWQPDDRKGFMAAVENRFSGEDAAQFRRVIRYLKRWRDVHFSSEGRAAPTGLGLTVAAYYWFQPTKSGPSDDDLGATLALVRIIHGQFTSAWDPSSGQPGVRLALRFPFAPQDDVFARMTNQQMQEFRQRLAKLIEWLEEAQRTGSTAPLQRAFGSDFL</sequence>
<feature type="domain" description="Cyclic GMP-AMP synthase DncV-like nucleotidyltransferase" evidence="11">
    <location>
        <begin position="47"/>
        <end position="125"/>
    </location>
</feature>
<gene>
    <name evidence="12" type="ORF">E8A74_21125</name>
</gene>
<evidence type="ECO:0000256" key="1">
    <source>
        <dbReference type="ARBA" id="ARBA00022679"/>
    </source>
</evidence>
<evidence type="ECO:0000256" key="9">
    <source>
        <dbReference type="ARBA" id="ARBA00044145"/>
    </source>
</evidence>
<evidence type="ECO:0000256" key="10">
    <source>
        <dbReference type="ARBA" id="ARBA00048304"/>
    </source>
</evidence>
<dbReference type="SUPFAM" id="SSF81301">
    <property type="entry name" value="Nucleotidyltransferase"/>
    <property type="match status" value="1"/>
</dbReference>
<evidence type="ECO:0000313" key="13">
    <source>
        <dbReference type="Proteomes" id="UP000309215"/>
    </source>
</evidence>
<keyword evidence="3" id="KW-0479">Metal-binding</keyword>
<keyword evidence="7" id="KW-0546">Nucleotide metabolism</keyword>
<keyword evidence="2" id="KW-0548">Nucleotidyltransferase</keyword>
<keyword evidence="5" id="KW-0067">ATP-binding</keyword>
<dbReference type="GO" id="GO:0051607">
    <property type="term" value="P:defense response to virus"/>
    <property type="evidence" value="ECO:0007669"/>
    <property type="project" value="UniProtKB-KW"/>
</dbReference>
<dbReference type="Proteomes" id="UP000309215">
    <property type="component" value="Unassembled WGS sequence"/>
</dbReference>
<evidence type="ECO:0000256" key="5">
    <source>
        <dbReference type="ARBA" id="ARBA00022840"/>
    </source>
</evidence>
<evidence type="ECO:0000256" key="3">
    <source>
        <dbReference type="ARBA" id="ARBA00022723"/>
    </source>
</evidence>
<dbReference type="InterPro" id="IPR006116">
    <property type="entry name" value="NT_2-5OAS_ClassI-CCAase"/>
</dbReference>
<evidence type="ECO:0000313" key="12">
    <source>
        <dbReference type="EMBL" id="TKD05302.1"/>
    </source>
</evidence>
<comment type="caution">
    <text evidence="12">The sequence shown here is derived from an EMBL/GenBank/DDBJ whole genome shotgun (WGS) entry which is preliminary data.</text>
</comment>
<keyword evidence="8" id="KW-0051">Antiviral defense</keyword>
<dbReference type="CDD" id="cd05400">
    <property type="entry name" value="NT_2-5OAS_ClassI-CCAase"/>
    <property type="match status" value="1"/>
</dbReference>